<evidence type="ECO:0000256" key="1">
    <source>
        <dbReference type="ARBA" id="ARBA00005576"/>
    </source>
</evidence>
<proteinExistence type="inferred from homology"/>
<organism evidence="7 8">
    <name type="scientific">Salmon gill poxvirus</name>
    <dbReference type="NCBI Taxonomy" id="1680908"/>
    <lineage>
        <taxon>Viruses</taxon>
        <taxon>Varidnaviria</taxon>
        <taxon>Bamfordvirae</taxon>
        <taxon>Nucleocytoviricota</taxon>
        <taxon>Pokkesviricetes</taxon>
        <taxon>Chitovirales</taxon>
        <taxon>Poxviridae</taxon>
        <taxon>Chordopoxvirinae</taxon>
        <taxon>Salmonpoxvirus</taxon>
        <taxon>Salmonpoxvirus gillpox</taxon>
        <taxon>Salmon gillpox virus</taxon>
    </lineage>
</organism>
<dbReference type="Proteomes" id="UP000105007">
    <property type="component" value="Segment"/>
</dbReference>
<name>A0A0H4YFK7_9POXV</name>
<dbReference type="EMBL" id="KT159937">
    <property type="protein sequence ID" value="AKR04229.1"/>
    <property type="molecule type" value="Genomic_DNA"/>
</dbReference>
<dbReference type="GO" id="GO:0003677">
    <property type="term" value="F:DNA binding"/>
    <property type="evidence" value="ECO:0007669"/>
    <property type="project" value="UniProtKB-KW"/>
</dbReference>
<keyword evidence="3" id="KW-0805">Transcription regulation</keyword>
<evidence type="ECO:0000313" key="7">
    <source>
        <dbReference type="EMBL" id="AKR04229.1"/>
    </source>
</evidence>
<evidence type="ECO:0000256" key="4">
    <source>
        <dbReference type="ARBA" id="ARBA00023125"/>
    </source>
</evidence>
<gene>
    <name evidence="7" type="ORF">SGPV105</name>
</gene>
<reference evidence="7 8" key="1">
    <citation type="journal article" date="2015" name="J. Virol.">
        <title>Salmon gill poxvirus, the deepest representative of the Chordopoxvirinae.</title>
        <authorList>
            <person name="Gjessing M.C."/>
            <person name="Yutin N."/>
            <person name="Tengs T."/>
            <person name="Senkevich T."/>
            <person name="Koonin E.V."/>
            <person name="Ronning H.P."/>
            <person name="Alarson M."/>
            <person name="Ylving S."/>
            <person name="Lie K.-I."/>
            <person name="Saure B."/>
            <person name="Tran L."/>
            <person name="Moss B."/>
            <person name="Dale O.B."/>
        </authorList>
    </citation>
    <scope>NUCLEOTIDE SEQUENCE [LARGE SCALE GENOMIC DNA]</scope>
    <source>
        <strain evidence="7">2012-04-F277-L3G</strain>
    </source>
</reference>
<dbReference type="KEGG" id="vg:25392272"/>
<evidence type="ECO:0000256" key="3">
    <source>
        <dbReference type="ARBA" id="ARBA00023015"/>
    </source>
</evidence>
<dbReference type="GeneID" id="25392272"/>
<evidence type="ECO:0000256" key="2">
    <source>
        <dbReference type="ARBA" id="ARBA00018649"/>
    </source>
</evidence>
<evidence type="ECO:0000256" key="6">
    <source>
        <dbReference type="ARBA" id="ARBA00029798"/>
    </source>
</evidence>
<sequence length="737" mass="86074">MSDSESIIHPQLVILTGPDKVIEKILYLSHFKSINKTSNVFLFYQILKNKVPGIPEPEHVNNHVFLTLNNAQIRYYLMNLLKIDTPIIVYNNRYNIDYSYVDRQVFNPYNITKTGLQKNDSLLYKLYPDCYDNLILWVVRSSDINDNDLGQTGISWNMEHEHSLFECVKKVIPDFTITSFVNNQFRTEITENKLRLITSKIQKYAESLPTPRISVNFFVTDKENIYITGNRLDCQKEHLTIQVFEDGILGIVIVESMIYIKNKSLFQEIYFIMREYDYRRVTSEVVFKVSLGSPINSSLPLGTDVNFLFEKTSTNNIILTPDKKTNIIIAKNLITIKMKNFYKSLEKYFTMMIVSYNHIHSPNFKSNPFLGLKPYYWSRICQNTIGKNRKPLISSEISEQDQIDLIEQGTGFFKNKSSDFYVDEYTNVYKCGPDNDAYRYLGFLKIFASINGKCIPCCFIQDQSSTPIYKKCIDKVDTKKAGYDLYILQYGKYILPDKIGFLKSRMDTLMNTKSKLVIEEETRRIKEANDYSVIVTGKDSTGNHHMINKDEEIQKYITDNKVVLMYKSKLIYPENYHSLPYTDYSYKVLIKSLLHNIREIKKSNDSDEIEVYESINKRKIIADNNPFKISDEPIIKSHGMELKFGKFYVDGVLFSHSISSDYPIKVVKINIEEKNTNVKTAKKFFRHFFSCVETLQPEVFMTTFLTNIFQLFKIPNSIEHISETKNILEKYFSSFNI</sequence>
<accession>A0A0H4YFK7</accession>
<keyword evidence="5" id="KW-0804">Transcription</keyword>
<dbReference type="OrthoDB" id="696at10239"/>
<dbReference type="Pfam" id="PF04441">
    <property type="entry name" value="Pox_VERT_large"/>
    <property type="match status" value="1"/>
</dbReference>
<keyword evidence="4" id="KW-0238">DNA-binding</keyword>
<comment type="similarity">
    <text evidence="1">Belongs to the poxviridae VETF large subunit family.</text>
</comment>
<dbReference type="GO" id="GO:0045893">
    <property type="term" value="P:positive regulation of DNA-templated transcription"/>
    <property type="evidence" value="ECO:0007669"/>
    <property type="project" value="InterPro"/>
</dbReference>
<evidence type="ECO:0000313" key="8">
    <source>
        <dbReference type="Proteomes" id="UP000105007"/>
    </source>
</evidence>
<evidence type="ECO:0000256" key="5">
    <source>
        <dbReference type="ARBA" id="ARBA00023163"/>
    </source>
</evidence>
<protein>
    <recommendedName>
        <fullName evidence="2">Early transcription factor 82 kDa subunit</fullName>
    </recommendedName>
    <alternativeName>
        <fullName evidence="6">ETF large subunit</fullName>
    </alternativeName>
</protein>
<dbReference type="InterPro" id="IPR007532">
    <property type="entry name" value="Poxvirus_early-TF_lsu"/>
</dbReference>
<dbReference type="RefSeq" id="YP_009162477.1">
    <property type="nucleotide sequence ID" value="NC_027707.1"/>
</dbReference>
<keyword evidence="8" id="KW-1185">Reference proteome</keyword>